<evidence type="ECO:0000256" key="1">
    <source>
        <dbReference type="ARBA" id="ARBA00004613"/>
    </source>
</evidence>
<dbReference type="Gene3D" id="2.160.20.110">
    <property type="match status" value="2"/>
</dbReference>
<dbReference type="NCBIfam" id="TIGR01901">
    <property type="entry name" value="adhes_NPXG"/>
    <property type="match status" value="1"/>
</dbReference>
<keyword evidence="2" id="KW-0964">Secreted</keyword>
<organism evidence="5">
    <name type="scientific">Arcobacter sp. AZ-2023</name>
    <dbReference type="NCBI Taxonomy" id="3074453"/>
    <lineage>
        <taxon>Bacteria</taxon>
        <taxon>Pseudomonadati</taxon>
        <taxon>Campylobacterota</taxon>
        <taxon>Epsilonproteobacteria</taxon>
        <taxon>Campylobacterales</taxon>
        <taxon>Arcobacteraceae</taxon>
        <taxon>Arcobacter</taxon>
    </lineage>
</organism>
<protein>
    <submittedName>
        <fullName evidence="5">Filamentous hemagglutinin N-terminal domain-containing protein</fullName>
    </submittedName>
</protein>
<dbReference type="InterPro" id="IPR050909">
    <property type="entry name" value="Bact_Autotransporter_VF"/>
</dbReference>
<dbReference type="InterPro" id="IPR012334">
    <property type="entry name" value="Pectin_lyas_fold"/>
</dbReference>
<dbReference type="PANTHER" id="PTHR12338:SF8">
    <property type="entry name" value="HEME_HEMOPEXIN-BINDING PROTEIN"/>
    <property type="match status" value="1"/>
</dbReference>
<sequence length="832" mass="87309">MFFNREYKNRFKILKGGLISLVVASNLYGAPTGGTVVSGTATISQNANTTNINQSSNKAIINWQSFNIANGETVNFNQPNSNSITLNRVIGNEKSIIDGALNANGQVWLINSNGVLFGKNAKVNTAGIVASTKDISNEDFNNGNYNFKGNSTASIVNEGEIKSLANTHATFIANSVTNKGKIEVHKGTINLVGASDVTLTLNENQNLSLKVNKGVVDALVDNQNLIVANGGQIYLTTNAKDELLKGVVNHSGIIEANSIDGLNGEVIIFAHGGKSNISGTIDAKGGFVETSAKNLSVTDGAKITTKNWLIDPENITIDGGTGGLTGETVGASVIENALNGGTNVTLEAENTIYVNHNLAWNQSTLNLYARNGIDVNSILNVTGNGSLDLNPGYTSIKFAMNESKDGFIGKVNFDSSGTMKLYGQSYTVIKTQEDLQNIKNNLSGKYVLAKDIDFTGRDWVANPWQQIGTGHGDGISFKGILEGLGNTIQNFVASQSIDMPTQTGMFRFANATFQNFALKNVGVYSEGGGNSFGSLVAEAQAGSYENIFVTGEVNGGYTTGGLIGVAIGSKIDNVHSKVSVYGYNNVSEIGSGVGGIVGSADNGTVISNSSFGGTVTNTGPDETYNTGGIAGLLRSNSNIENSYSIGKVVGSTNVGGIAGKHFGNKIFKSSSSADVEGLKNVGGIAGYSEAFIKQSYSTGKVSGDENVGGVVGRNNWTVENSYSTGDISGDKKVGGVAGWNDGGTITNTYASSKVTGNTDVGGLIGFNNFGDINYSFYDKTKNSGMSDESLYGKTTDELQSKATFTDWNIVEDDTLAKGAPILAWQKDRNDYV</sequence>
<name>A0AA96I1X5_9BACT</name>
<evidence type="ECO:0000256" key="3">
    <source>
        <dbReference type="ARBA" id="ARBA00022729"/>
    </source>
</evidence>
<gene>
    <name evidence="5" type="ORF">RJG54_05830</name>
</gene>
<dbReference type="Pfam" id="PF07581">
    <property type="entry name" value="Glug"/>
    <property type="match status" value="2"/>
</dbReference>
<keyword evidence="3" id="KW-0732">Signal</keyword>
<dbReference type="PANTHER" id="PTHR12338">
    <property type="entry name" value="AUTOTRANSPORTER"/>
    <property type="match status" value="1"/>
</dbReference>
<dbReference type="SMART" id="SM00912">
    <property type="entry name" value="Haemagg_act"/>
    <property type="match status" value="1"/>
</dbReference>
<dbReference type="AlphaFoldDB" id="A0AA96I1X5"/>
<comment type="subcellular location">
    <subcellularLocation>
        <location evidence="1">Secreted</location>
    </subcellularLocation>
</comment>
<dbReference type="SUPFAM" id="SSF51126">
    <property type="entry name" value="Pectin lyase-like"/>
    <property type="match status" value="1"/>
</dbReference>
<evidence type="ECO:0000313" key="5">
    <source>
        <dbReference type="EMBL" id="WNL15750.1"/>
    </source>
</evidence>
<evidence type="ECO:0000256" key="2">
    <source>
        <dbReference type="ARBA" id="ARBA00022525"/>
    </source>
</evidence>
<dbReference type="EMBL" id="CP134846">
    <property type="protein sequence ID" value="WNL15750.1"/>
    <property type="molecule type" value="Genomic_DNA"/>
</dbReference>
<reference evidence="5" key="1">
    <citation type="submission" date="2023-09" db="EMBL/GenBank/DDBJ databases">
        <title>Arcobacter tbilisiensis sp. nov. isolated from chicken meat in Tbilisi, Georgia.</title>
        <authorList>
            <person name="Matthias R."/>
            <person name="Zautner A.E."/>
        </authorList>
    </citation>
    <scope>NUCLEOTIDE SEQUENCE</scope>
    <source>
        <strain evidence="5">LEO 107</strain>
    </source>
</reference>
<feature type="domain" description="Filamentous haemagglutinin FhaB/tRNA nuclease CdiA-like TPS" evidence="4">
    <location>
        <begin position="27"/>
        <end position="139"/>
    </location>
</feature>
<dbReference type="Gene3D" id="2.160.20.10">
    <property type="entry name" value="Single-stranded right-handed beta-helix, Pectin lyase-like"/>
    <property type="match status" value="1"/>
</dbReference>
<proteinExistence type="predicted"/>
<dbReference type="InterPro" id="IPR011493">
    <property type="entry name" value="GLUG"/>
</dbReference>
<dbReference type="GO" id="GO:0005576">
    <property type="term" value="C:extracellular region"/>
    <property type="evidence" value="ECO:0007669"/>
    <property type="project" value="UniProtKB-SubCell"/>
</dbReference>
<evidence type="ECO:0000259" key="4">
    <source>
        <dbReference type="SMART" id="SM00912"/>
    </source>
</evidence>
<dbReference type="InterPro" id="IPR011050">
    <property type="entry name" value="Pectin_lyase_fold/virulence"/>
</dbReference>
<dbReference type="InterPro" id="IPR008638">
    <property type="entry name" value="FhaB/CdiA-like_TPS"/>
</dbReference>
<dbReference type="Pfam" id="PF05860">
    <property type="entry name" value="TPS"/>
    <property type="match status" value="1"/>
</dbReference>
<accession>A0AA96I1X5</accession>